<organism evidence="2 3">
    <name type="scientific">Psychromicrobium silvestre</name>
    <dbReference type="NCBI Taxonomy" id="1645614"/>
    <lineage>
        <taxon>Bacteria</taxon>
        <taxon>Bacillati</taxon>
        <taxon>Actinomycetota</taxon>
        <taxon>Actinomycetes</taxon>
        <taxon>Micrococcales</taxon>
        <taxon>Micrococcaceae</taxon>
        <taxon>Psychromicrobium</taxon>
    </lineage>
</organism>
<evidence type="ECO:0000313" key="3">
    <source>
        <dbReference type="Proteomes" id="UP000521748"/>
    </source>
</evidence>
<feature type="transmembrane region" description="Helical" evidence="1">
    <location>
        <begin position="12"/>
        <end position="31"/>
    </location>
</feature>
<evidence type="ECO:0000256" key="1">
    <source>
        <dbReference type="SAM" id="Phobius"/>
    </source>
</evidence>
<sequence length="142" mass="15743">MPYQEKNAWTLGILALVSYLSYLVIVLSMSTNTPLTEISYAPAMFWTIGGSILLSILVQILVGIFSPQDSGTKDQRDREIGRFGDYIGQAFLVIGGVGALLLAIFELGYFWIANLLYLAFVLSAILSSTAKIFAYRRGFQTW</sequence>
<protein>
    <submittedName>
        <fullName evidence="2">Uncharacterized protein</fullName>
    </submittedName>
</protein>
<keyword evidence="3" id="KW-1185">Reference proteome</keyword>
<dbReference type="AlphaFoldDB" id="A0A7Y9LS12"/>
<feature type="transmembrane region" description="Helical" evidence="1">
    <location>
        <begin position="43"/>
        <end position="65"/>
    </location>
</feature>
<dbReference type="Proteomes" id="UP000521748">
    <property type="component" value="Unassembled WGS sequence"/>
</dbReference>
<feature type="transmembrane region" description="Helical" evidence="1">
    <location>
        <begin position="86"/>
        <end position="105"/>
    </location>
</feature>
<keyword evidence="1" id="KW-1133">Transmembrane helix</keyword>
<comment type="caution">
    <text evidence="2">The sequence shown here is derived from an EMBL/GenBank/DDBJ whole genome shotgun (WGS) entry which is preliminary data.</text>
</comment>
<evidence type="ECO:0000313" key="2">
    <source>
        <dbReference type="EMBL" id="NYE94539.1"/>
    </source>
</evidence>
<dbReference type="RefSeq" id="WP_179388289.1">
    <property type="nucleotide sequence ID" value="NZ_JACBYQ010000001.1"/>
</dbReference>
<keyword evidence="1" id="KW-0472">Membrane</keyword>
<name>A0A7Y9LS12_9MICC</name>
<keyword evidence="1" id="KW-0812">Transmembrane</keyword>
<gene>
    <name evidence="2" type="ORF">FHU41_000760</name>
</gene>
<accession>A0A7Y9LS12</accession>
<dbReference type="EMBL" id="JACBYQ010000001">
    <property type="protein sequence ID" value="NYE94539.1"/>
    <property type="molecule type" value="Genomic_DNA"/>
</dbReference>
<proteinExistence type="predicted"/>
<reference evidence="2 3" key="1">
    <citation type="submission" date="2020-07" db="EMBL/GenBank/DDBJ databases">
        <title>Sequencing the genomes of 1000 actinobacteria strains.</title>
        <authorList>
            <person name="Klenk H.-P."/>
        </authorList>
    </citation>
    <scope>NUCLEOTIDE SEQUENCE [LARGE SCALE GENOMIC DNA]</scope>
    <source>
        <strain evidence="2 3">DSM 102047</strain>
    </source>
</reference>
<feature type="transmembrane region" description="Helical" evidence="1">
    <location>
        <begin position="111"/>
        <end position="134"/>
    </location>
</feature>